<dbReference type="Proteomes" id="UP000828390">
    <property type="component" value="Unassembled WGS sequence"/>
</dbReference>
<dbReference type="AlphaFoldDB" id="A0A9D4S331"/>
<name>A0A9D4S331_DREPO</name>
<protein>
    <submittedName>
        <fullName evidence="1">Uncharacterized protein</fullName>
    </submittedName>
</protein>
<keyword evidence="2" id="KW-1185">Reference proteome</keyword>
<evidence type="ECO:0000313" key="1">
    <source>
        <dbReference type="EMBL" id="KAH3888765.1"/>
    </source>
</evidence>
<comment type="caution">
    <text evidence="1">The sequence shown here is derived from an EMBL/GenBank/DDBJ whole genome shotgun (WGS) entry which is preliminary data.</text>
</comment>
<sequence length="60" mass="7061">MLRTSYDRFLRLEERLGTTKEIASHTYGFQRTLYGRYTDNRGSSRMIPSSRIVTDKHGSF</sequence>
<evidence type="ECO:0000313" key="2">
    <source>
        <dbReference type="Proteomes" id="UP000828390"/>
    </source>
</evidence>
<gene>
    <name evidence="1" type="ORF">DPMN_012805</name>
</gene>
<proteinExistence type="predicted"/>
<accession>A0A9D4S331</accession>
<reference evidence="1" key="2">
    <citation type="submission" date="2020-11" db="EMBL/GenBank/DDBJ databases">
        <authorList>
            <person name="McCartney M.A."/>
            <person name="Auch B."/>
            <person name="Kono T."/>
            <person name="Mallez S."/>
            <person name="Becker A."/>
            <person name="Gohl D.M."/>
            <person name="Silverstein K.A.T."/>
            <person name="Koren S."/>
            <person name="Bechman K.B."/>
            <person name="Herman A."/>
            <person name="Abrahante J.E."/>
            <person name="Garbe J."/>
        </authorList>
    </citation>
    <scope>NUCLEOTIDE SEQUENCE</scope>
    <source>
        <strain evidence="1">Duluth1</strain>
        <tissue evidence="1">Whole animal</tissue>
    </source>
</reference>
<reference evidence="1" key="1">
    <citation type="journal article" date="2019" name="bioRxiv">
        <title>The Genome of the Zebra Mussel, Dreissena polymorpha: A Resource for Invasive Species Research.</title>
        <authorList>
            <person name="McCartney M.A."/>
            <person name="Auch B."/>
            <person name="Kono T."/>
            <person name="Mallez S."/>
            <person name="Zhang Y."/>
            <person name="Obille A."/>
            <person name="Becker A."/>
            <person name="Abrahante J.E."/>
            <person name="Garbe J."/>
            <person name="Badalamenti J.P."/>
            <person name="Herman A."/>
            <person name="Mangelson H."/>
            <person name="Liachko I."/>
            <person name="Sullivan S."/>
            <person name="Sone E.D."/>
            <person name="Koren S."/>
            <person name="Silverstein K.A.T."/>
            <person name="Beckman K.B."/>
            <person name="Gohl D.M."/>
        </authorList>
    </citation>
    <scope>NUCLEOTIDE SEQUENCE</scope>
    <source>
        <strain evidence="1">Duluth1</strain>
        <tissue evidence="1">Whole animal</tissue>
    </source>
</reference>
<organism evidence="1 2">
    <name type="scientific">Dreissena polymorpha</name>
    <name type="common">Zebra mussel</name>
    <name type="synonym">Mytilus polymorpha</name>
    <dbReference type="NCBI Taxonomy" id="45954"/>
    <lineage>
        <taxon>Eukaryota</taxon>
        <taxon>Metazoa</taxon>
        <taxon>Spiralia</taxon>
        <taxon>Lophotrochozoa</taxon>
        <taxon>Mollusca</taxon>
        <taxon>Bivalvia</taxon>
        <taxon>Autobranchia</taxon>
        <taxon>Heteroconchia</taxon>
        <taxon>Euheterodonta</taxon>
        <taxon>Imparidentia</taxon>
        <taxon>Neoheterodontei</taxon>
        <taxon>Myida</taxon>
        <taxon>Dreissenoidea</taxon>
        <taxon>Dreissenidae</taxon>
        <taxon>Dreissena</taxon>
    </lineage>
</organism>
<dbReference type="EMBL" id="JAIWYP010000001">
    <property type="protein sequence ID" value="KAH3888765.1"/>
    <property type="molecule type" value="Genomic_DNA"/>
</dbReference>